<evidence type="ECO:0000256" key="5">
    <source>
        <dbReference type="RuleBase" id="RU362125"/>
    </source>
</evidence>
<dbReference type="InterPro" id="IPR009075">
    <property type="entry name" value="AcylCo_DH/oxidase_C"/>
</dbReference>
<dbReference type="InterPro" id="IPR036250">
    <property type="entry name" value="AcylCo_DH-like_C"/>
</dbReference>
<organism evidence="8 9">
    <name type="scientific">Arsenicicoccus piscis</name>
    <dbReference type="NCBI Taxonomy" id="673954"/>
    <lineage>
        <taxon>Bacteria</taxon>
        <taxon>Bacillati</taxon>
        <taxon>Actinomycetota</taxon>
        <taxon>Actinomycetes</taxon>
        <taxon>Micrococcales</taxon>
        <taxon>Intrasporangiaceae</taxon>
        <taxon>Arsenicicoccus</taxon>
    </lineage>
</organism>
<evidence type="ECO:0000259" key="6">
    <source>
        <dbReference type="Pfam" id="PF00441"/>
    </source>
</evidence>
<keyword evidence="3 5" id="KW-0285">Flavoprotein</keyword>
<dbReference type="Pfam" id="PF00441">
    <property type="entry name" value="Acyl-CoA_dh_1"/>
    <property type="match status" value="1"/>
</dbReference>
<keyword evidence="5" id="KW-0560">Oxidoreductase</keyword>
<dbReference type="RefSeq" id="WP_348520226.1">
    <property type="nucleotide sequence ID" value="NZ_BSUJ01000001.1"/>
</dbReference>
<evidence type="ECO:0000256" key="1">
    <source>
        <dbReference type="ARBA" id="ARBA00001974"/>
    </source>
</evidence>
<dbReference type="SUPFAM" id="SSF56645">
    <property type="entry name" value="Acyl-CoA dehydrogenase NM domain-like"/>
    <property type="match status" value="1"/>
</dbReference>
<comment type="caution">
    <text evidence="8">The sequence shown here is derived from an EMBL/GenBank/DDBJ whole genome shotgun (WGS) entry which is preliminary data.</text>
</comment>
<keyword evidence="9" id="KW-1185">Reference proteome</keyword>
<protein>
    <recommendedName>
        <fullName evidence="10">Acyl-CoA dehydrogenase</fullName>
    </recommendedName>
</protein>
<reference evidence="9" key="1">
    <citation type="journal article" date="2019" name="Int. J. Syst. Evol. Microbiol.">
        <title>The Global Catalogue of Microorganisms (GCM) 10K type strain sequencing project: providing services to taxonomists for standard genome sequencing and annotation.</title>
        <authorList>
            <consortium name="The Broad Institute Genomics Platform"/>
            <consortium name="The Broad Institute Genome Sequencing Center for Infectious Disease"/>
            <person name="Wu L."/>
            <person name="Ma J."/>
        </authorList>
    </citation>
    <scope>NUCLEOTIDE SEQUENCE [LARGE SCALE GENOMIC DNA]</scope>
    <source>
        <strain evidence="9">NBRC 105830</strain>
    </source>
</reference>
<dbReference type="InterPro" id="IPR009100">
    <property type="entry name" value="AcylCoA_DH/oxidase_NM_dom_sf"/>
</dbReference>
<dbReference type="Gene3D" id="1.20.140.10">
    <property type="entry name" value="Butyryl-CoA Dehydrogenase, subunit A, domain 3"/>
    <property type="match status" value="1"/>
</dbReference>
<comment type="similarity">
    <text evidence="2 5">Belongs to the acyl-CoA dehydrogenase family.</text>
</comment>
<evidence type="ECO:0000256" key="2">
    <source>
        <dbReference type="ARBA" id="ARBA00009347"/>
    </source>
</evidence>
<evidence type="ECO:0000256" key="3">
    <source>
        <dbReference type="ARBA" id="ARBA00022630"/>
    </source>
</evidence>
<dbReference type="EMBL" id="BSUJ01000001">
    <property type="protein sequence ID" value="GMA18125.1"/>
    <property type="molecule type" value="Genomic_DNA"/>
</dbReference>
<keyword evidence="4 5" id="KW-0274">FAD</keyword>
<dbReference type="SUPFAM" id="SSF47203">
    <property type="entry name" value="Acyl-CoA dehydrogenase C-terminal domain-like"/>
    <property type="match status" value="1"/>
</dbReference>
<comment type="cofactor">
    <cofactor evidence="1 5">
        <name>FAD</name>
        <dbReference type="ChEBI" id="CHEBI:57692"/>
    </cofactor>
</comment>
<dbReference type="InterPro" id="IPR046373">
    <property type="entry name" value="Acyl-CoA_Oxase/DH_mid-dom_sf"/>
</dbReference>
<sequence>MTTRAREVADGWELKGTKRWITNAGVAGVYVLFAVTDPDAGSRGISAFVVEPGDGLTFGAPERKMGLRGSPTCEVMLDRVVIPRDRIVGEPGQGLSLALGTLDRTRAVVAGQAVGLAQGALDVATVYLKERRQFGKRLADLQGLQFMLADMAVRVRAARLLAYAAAEEAEEGTTTMSLAGAAAKCFASDTAMSVTTDAVQLLGGAGYVRDYPVERMMRDAKITQIYEGTNQIQRIVIARALLAG</sequence>
<dbReference type="PANTHER" id="PTHR43884">
    <property type="entry name" value="ACYL-COA DEHYDROGENASE"/>
    <property type="match status" value="1"/>
</dbReference>
<dbReference type="Gene3D" id="2.40.110.10">
    <property type="entry name" value="Butyryl-CoA Dehydrogenase, subunit A, domain 2"/>
    <property type="match status" value="1"/>
</dbReference>
<proteinExistence type="inferred from homology"/>
<dbReference type="PROSITE" id="PS00073">
    <property type="entry name" value="ACYL_COA_DH_2"/>
    <property type="match status" value="1"/>
</dbReference>
<evidence type="ECO:0000313" key="9">
    <source>
        <dbReference type="Proteomes" id="UP001157109"/>
    </source>
</evidence>
<dbReference type="Pfam" id="PF02770">
    <property type="entry name" value="Acyl-CoA_dh_M"/>
    <property type="match status" value="1"/>
</dbReference>
<evidence type="ECO:0000259" key="7">
    <source>
        <dbReference type="Pfam" id="PF02770"/>
    </source>
</evidence>
<gene>
    <name evidence="8" type="ORF">GCM10025862_01460</name>
</gene>
<feature type="domain" description="Acyl-CoA dehydrogenase/oxidase C-terminal" evidence="6">
    <location>
        <begin position="92"/>
        <end position="242"/>
    </location>
</feature>
<feature type="domain" description="Acyl-CoA oxidase/dehydrogenase middle" evidence="7">
    <location>
        <begin position="2"/>
        <end position="80"/>
    </location>
</feature>
<dbReference type="InterPro" id="IPR006091">
    <property type="entry name" value="Acyl-CoA_Oxase/DH_mid-dom"/>
</dbReference>
<name>A0ABQ6HIW4_9MICO</name>
<evidence type="ECO:0000313" key="8">
    <source>
        <dbReference type="EMBL" id="GMA18125.1"/>
    </source>
</evidence>
<accession>A0ABQ6HIW4</accession>
<dbReference type="Proteomes" id="UP001157109">
    <property type="component" value="Unassembled WGS sequence"/>
</dbReference>
<evidence type="ECO:0008006" key="10">
    <source>
        <dbReference type="Google" id="ProtNLM"/>
    </source>
</evidence>
<dbReference type="PANTHER" id="PTHR43884:SF12">
    <property type="entry name" value="ISOVALERYL-COA DEHYDROGENASE, MITOCHONDRIAL-RELATED"/>
    <property type="match status" value="1"/>
</dbReference>
<dbReference type="InterPro" id="IPR006089">
    <property type="entry name" value="Acyl-CoA_DH_CS"/>
</dbReference>
<evidence type="ECO:0000256" key="4">
    <source>
        <dbReference type="ARBA" id="ARBA00022827"/>
    </source>
</evidence>